<keyword evidence="2" id="KW-1185">Reference proteome</keyword>
<accession>A0AAE0ZI57</accession>
<dbReference type="Proteomes" id="UP001283361">
    <property type="component" value="Unassembled WGS sequence"/>
</dbReference>
<reference evidence="1" key="1">
    <citation type="journal article" date="2023" name="G3 (Bethesda)">
        <title>A reference genome for the long-term kleptoplast-retaining sea slug Elysia crispata morphotype clarki.</title>
        <authorList>
            <person name="Eastman K.E."/>
            <person name="Pendleton A.L."/>
            <person name="Shaikh M.A."/>
            <person name="Suttiyut T."/>
            <person name="Ogas R."/>
            <person name="Tomko P."/>
            <person name="Gavelis G."/>
            <person name="Widhalm J.R."/>
            <person name="Wisecaver J.H."/>
        </authorList>
    </citation>
    <scope>NUCLEOTIDE SEQUENCE</scope>
    <source>
        <strain evidence="1">ECLA1</strain>
    </source>
</reference>
<evidence type="ECO:0000313" key="1">
    <source>
        <dbReference type="EMBL" id="KAK3769898.1"/>
    </source>
</evidence>
<sequence length="100" mass="10653">VQQENDAGVEHFFSADEIILGPEPERGMSAVSMRAMPMETYSGIGQESSASWVSAGDGQFRLTMVTSSGTIFSWDRTLGSAVADRAVTSNTGTVVWFAGK</sequence>
<evidence type="ECO:0000313" key="2">
    <source>
        <dbReference type="Proteomes" id="UP001283361"/>
    </source>
</evidence>
<dbReference type="EMBL" id="JAWDGP010003876">
    <property type="protein sequence ID" value="KAK3769898.1"/>
    <property type="molecule type" value="Genomic_DNA"/>
</dbReference>
<gene>
    <name evidence="1" type="ORF">RRG08_005922</name>
</gene>
<organism evidence="1 2">
    <name type="scientific">Elysia crispata</name>
    <name type="common">lettuce slug</name>
    <dbReference type="NCBI Taxonomy" id="231223"/>
    <lineage>
        <taxon>Eukaryota</taxon>
        <taxon>Metazoa</taxon>
        <taxon>Spiralia</taxon>
        <taxon>Lophotrochozoa</taxon>
        <taxon>Mollusca</taxon>
        <taxon>Gastropoda</taxon>
        <taxon>Heterobranchia</taxon>
        <taxon>Euthyneura</taxon>
        <taxon>Panpulmonata</taxon>
        <taxon>Sacoglossa</taxon>
        <taxon>Placobranchoidea</taxon>
        <taxon>Plakobranchidae</taxon>
        <taxon>Elysia</taxon>
    </lineage>
</organism>
<name>A0AAE0ZI57_9GAST</name>
<protein>
    <submittedName>
        <fullName evidence="1">Uncharacterized protein</fullName>
    </submittedName>
</protein>
<comment type="caution">
    <text evidence="1">The sequence shown here is derived from an EMBL/GenBank/DDBJ whole genome shotgun (WGS) entry which is preliminary data.</text>
</comment>
<proteinExistence type="predicted"/>
<dbReference type="AlphaFoldDB" id="A0AAE0ZI57"/>
<feature type="non-terminal residue" evidence="1">
    <location>
        <position position="1"/>
    </location>
</feature>